<organism evidence="4 6">
    <name type="scientific">Dorea formicigenerans</name>
    <dbReference type="NCBI Taxonomy" id="39486"/>
    <lineage>
        <taxon>Bacteria</taxon>
        <taxon>Bacillati</taxon>
        <taxon>Bacillota</taxon>
        <taxon>Clostridia</taxon>
        <taxon>Lachnospirales</taxon>
        <taxon>Lachnospiraceae</taxon>
        <taxon>Dorea</taxon>
    </lineage>
</organism>
<dbReference type="GO" id="GO:0003677">
    <property type="term" value="F:DNA binding"/>
    <property type="evidence" value="ECO:0007669"/>
    <property type="project" value="InterPro"/>
</dbReference>
<dbReference type="Gene3D" id="3.40.50.1390">
    <property type="entry name" value="Resolvase, N-terminal catalytic domain"/>
    <property type="match status" value="1"/>
</dbReference>
<feature type="domain" description="Recombinase" evidence="3">
    <location>
        <begin position="162"/>
        <end position="294"/>
    </location>
</feature>
<evidence type="ECO:0000313" key="7">
    <source>
        <dbReference type="Proteomes" id="UP000285642"/>
    </source>
</evidence>
<evidence type="ECO:0000259" key="2">
    <source>
        <dbReference type="PROSITE" id="PS51736"/>
    </source>
</evidence>
<dbReference type="InterPro" id="IPR011109">
    <property type="entry name" value="DNA_bind_recombinase_dom"/>
</dbReference>
<dbReference type="EMBL" id="QSFS01000020">
    <property type="protein sequence ID" value="RHA66111.1"/>
    <property type="molecule type" value="Genomic_DNA"/>
</dbReference>
<dbReference type="PANTHER" id="PTHR30461:SF23">
    <property type="entry name" value="DNA RECOMBINASE-RELATED"/>
    <property type="match status" value="1"/>
</dbReference>
<dbReference type="PROSITE" id="PS51736">
    <property type="entry name" value="RECOMBINASES_3"/>
    <property type="match status" value="1"/>
</dbReference>
<dbReference type="Pfam" id="PF00239">
    <property type="entry name" value="Resolvase"/>
    <property type="match status" value="1"/>
</dbReference>
<comment type="caution">
    <text evidence="4">The sequence shown here is derived from an EMBL/GenBank/DDBJ whole genome shotgun (WGS) entry which is preliminary data.</text>
</comment>
<dbReference type="Proteomes" id="UP000283630">
    <property type="component" value="Unassembled WGS sequence"/>
</dbReference>
<dbReference type="InterPro" id="IPR006119">
    <property type="entry name" value="Resolv_N"/>
</dbReference>
<proteinExistence type="predicted"/>
<gene>
    <name evidence="5" type="ORF">DW924_14220</name>
    <name evidence="4" type="ORF">DWX53_10115</name>
</gene>
<protein>
    <submittedName>
        <fullName evidence="4">Recombinase family protein</fullName>
    </submittedName>
</protein>
<dbReference type="Proteomes" id="UP000285642">
    <property type="component" value="Unassembled WGS sequence"/>
</dbReference>
<sequence>MKKTRCYIYTRVSTAIQVDGYSLDAQKDKLRKYAEFQDMEIVGEYSDEGHSGKNIKGRQEFMRMLNDIEDGKDGVDFVLVFKLSRFGRNAADVLSSLQLMQDYGVNLICVEDGIDSSKEAGKLLISIIAAVAEMERENIRVQTMAGREQKAREGKWNGGFAPYGYKLENGELVIAEDEVEIIQMIFDRYIHTNDGINGVANYLNNHGYTKKLRQNGTIPGFSSSFIKKIIDNPVYMGKIAYGRRRTEKKTGTRNETHVVEQSEFPVYEGIHEAIISEEDWNLAQEKRSKNNYRREKIHDPEHAHILSGILKCPCCGKGMYGNIAKAGRKDKKTRYYYYCKNTVNATGHKCTFRCNIEQSQIDDVLAKLITAMTREGKFKDAIQDRIGATVDTSDLEKQLSVLNVNLHQAETIKTRLEQQMDNLDVTDIHYDKKISDLQRRLDTQYDKIDEVEEAIADLKSQVYELKKNQIDADSIYGFLNAFNELYAECTDAEKKQFMQAFIERIDIFPERREDGNWIRNIRFQFPVPILRDGKEVVRVDSISLDKEQSDEHTVTLEKLPTLETVVLLSQQKPDDTIEIDLDLDELDATSAELKATYQEIKDYVLKESGLKVSSLYISQVKRKCGIEVGENYNLPKSENARVSQCPKEKEDAIKATLKYFAMI</sequence>
<evidence type="ECO:0000313" key="4">
    <source>
        <dbReference type="EMBL" id="RGT08245.1"/>
    </source>
</evidence>
<dbReference type="PROSITE" id="PS51737">
    <property type="entry name" value="RECOMBINASE_DNA_BIND"/>
    <property type="match status" value="1"/>
</dbReference>
<dbReference type="Pfam" id="PF13408">
    <property type="entry name" value="Zn_ribbon_recom"/>
    <property type="match status" value="1"/>
</dbReference>
<feature type="domain" description="Resolvase/invertase-type recombinase catalytic" evidence="2">
    <location>
        <begin position="5"/>
        <end position="154"/>
    </location>
</feature>
<dbReference type="InterPro" id="IPR036162">
    <property type="entry name" value="Resolvase-like_N_sf"/>
</dbReference>
<dbReference type="Pfam" id="PF07508">
    <property type="entry name" value="Recombinase"/>
    <property type="match status" value="1"/>
</dbReference>
<dbReference type="InterPro" id="IPR038109">
    <property type="entry name" value="DNA_bind_recomb_sf"/>
</dbReference>
<dbReference type="InterPro" id="IPR025827">
    <property type="entry name" value="Zn_ribbon_recom_dom"/>
</dbReference>
<name>A0A412MDZ6_9FIRM</name>
<evidence type="ECO:0000256" key="1">
    <source>
        <dbReference type="SAM" id="Coils"/>
    </source>
</evidence>
<evidence type="ECO:0000259" key="3">
    <source>
        <dbReference type="PROSITE" id="PS51737"/>
    </source>
</evidence>
<dbReference type="Gene3D" id="3.90.1750.20">
    <property type="entry name" value="Putative Large Serine Recombinase, Chain B, Domain 2"/>
    <property type="match status" value="1"/>
</dbReference>
<dbReference type="PANTHER" id="PTHR30461">
    <property type="entry name" value="DNA-INVERTASE FROM LAMBDOID PROPHAGE"/>
    <property type="match status" value="1"/>
</dbReference>
<feature type="coiled-coil region" evidence="1">
    <location>
        <begin position="399"/>
        <end position="468"/>
    </location>
</feature>
<reference evidence="6 7" key="1">
    <citation type="submission" date="2018-08" db="EMBL/GenBank/DDBJ databases">
        <title>A genome reference for cultivated species of the human gut microbiota.</title>
        <authorList>
            <person name="Zou Y."/>
            <person name="Xue W."/>
            <person name="Luo G."/>
        </authorList>
    </citation>
    <scope>NUCLEOTIDE SEQUENCE [LARGE SCALE GENOMIC DNA]</scope>
    <source>
        <strain evidence="4 6">AF19-4AC</strain>
        <strain evidence="5 7">AM42-8</strain>
    </source>
</reference>
<dbReference type="RefSeq" id="WP_118365007.1">
    <property type="nucleotide sequence ID" value="NZ_QRWH01000009.1"/>
</dbReference>
<dbReference type="SUPFAM" id="SSF53041">
    <property type="entry name" value="Resolvase-like"/>
    <property type="match status" value="1"/>
</dbReference>
<evidence type="ECO:0000313" key="6">
    <source>
        <dbReference type="Proteomes" id="UP000283630"/>
    </source>
</evidence>
<accession>A0A412MDZ6</accession>
<dbReference type="EMBL" id="QRWH01000009">
    <property type="protein sequence ID" value="RGT08245.1"/>
    <property type="molecule type" value="Genomic_DNA"/>
</dbReference>
<dbReference type="CDD" id="cd00338">
    <property type="entry name" value="Ser_Recombinase"/>
    <property type="match status" value="1"/>
</dbReference>
<dbReference type="SMART" id="SM00857">
    <property type="entry name" value="Resolvase"/>
    <property type="match status" value="1"/>
</dbReference>
<evidence type="ECO:0000313" key="5">
    <source>
        <dbReference type="EMBL" id="RHA66111.1"/>
    </source>
</evidence>
<keyword evidence="1" id="KW-0175">Coiled coil</keyword>
<dbReference type="InterPro" id="IPR050639">
    <property type="entry name" value="SSR_resolvase"/>
</dbReference>
<dbReference type="AlphaFoldDB" id="A0A412MDZ6"/>
<dbReference type="GO" id="GO:0000150">
    <property type="term" value="F:DNA strand exchange activity"/>
    <property type="evidence" value="ECO:0007669"/>
    <property type="project" value="InterPro"/>
</dbReference>